<dbReference type="SUPFAM" id="SSF50729">
    <property type="entry name" value="PH domain-like"/>
    <property type="match status" value="1"/>
</dbReference>
<dbReference type="Gene3D" id="1.20.900.10">
    <property type="entry name" value="Dbl homology (DH) domain"/>
    <property type="match status" value="2"/>
</dbReference>
<feature type="domain" description="DH" evidence="5">
    <location>
        <begin position="454"/>
        <end position="654"/>
    </location>
</feature>
<accession>A0ABR1IQT7</accession>
<dbReference type="InterPro" id="IPR001849">
    <property type="entry name" value="PH_domain"/>
</dbReference>
<keyword evidence="1" id="KW-0597">Phosphoprotein</keyword>
<evidence type="ECO:0000259" key="5">
    <source>
        <dbReference type="PROSITE" id="PS50010"/>
    </source>
</evidence>
<protein>
    <submittedName>
        <fullName evidence="7">Rho guanine nucleotide exchange factor</fullName>
    </submittedName>
</protein>
<dbReference type="SMART" id="SM00325">
    <property type="entry name" value="RhoGEF"/>
    <property type="match status" value="2"/>
</dbReference>
<reference evidence="7 8" key="1">
    <citation type="submission" date="2024-01" db="EMBL/GenBank/DDBJ databases">
        <title>A draft genome for the cacao thread blight pathogen Marasmiellus scandens.</title>
        <authorList>
            <person name="Baruah I.K."/>
            <person name="Leung J."/>
            <person name="Bukari Y."/>
            <person name="Amoako-Attah I."/>
            <person name="Meinhardt L.W."/>
            <person name="Bailey B.A."/>
            <person name="Cohen S.P."/>
        </authorList>
    </citation>
    <scope>NUCLEOTIDE SEQUENCE [LARGE SCALE GENOMIC DNA]</scope>
    <source>
        <strain evidence="7 8">GH-19</strain>
    </source>
</reference>
<dbReference type="SUPFAM" id="SSF48065">
    <property type="entry name" value="DBL homology domain (DH-domain)"/>
    <property type="match status" value="2"/>
</dbReference>
<gene>
    <name evidence="7" type="primary">TUS1_17</name>
    <name evidence="7" type="ORF">VKT23_018654</name>
</gene>
<organism evidence="7 8">
    <name type="scientific">Marasmiellus scandens</name>
    <dbReference type="NCBI Taxonomy" id="2682957"/>
    <lineage>
        <taxon>Eukaryota</taxon>
        <taxon>Fungi</taxon>
        <taxon>Dikarya</taxon>
        <taxon>Basidiomycota</taxon>
        <taxon>Agaricomycotina</taxon>
        <taxon>Agaricomycetes</taxon>
        <taxon>Agaricomycetidae</taxon>
        <taxon>Agaricales</taxon>
        <taxon>Marasmiineae</taxon>
        <taxon>Omphalotaceae</taxon>
        <taxon>Marasmiellus</taxon>
    </lineage>
</organism>
<name>A0ABR1IQT7_9AGAR</name>
<proteinExistence type="predicted"/>
<comment type="caution">
    <text evidence="7">The sequence shown here is derived from an EMBL/GenBank/DDBJ whole genome shotgun (WGS) entry which is preliminary data.</text>
</comment>
<dbReference type="InterPro" id="IPR035899">
    <property type="entry name" value="DBL_dom_sf"/>
</dbReference>
<dbReference type="InterPro" id="IPR052233">
    <property type="entry name" value="Rho-type_GEFs"/>
</dbReference>
<dbReference type="InterPro" id="IPR000219">
    <property type="entry name" value="DH_dom"/>
</dbReference>
<feature type="domain" description="PH" evidence="4">
    <location>
        <begin position="914"/>
        <end position="1086"/>
    </location>
</feature>
<feature type="compositionally biased region" description="Low complexity" evidence="3">
    <location>
        <begin position="29"/>
        <end position="42"/>
    </location>
</feature>
<keyword evidence="8" id="KW-1185">Reference proteome</keyword>
<evidence type="ECO:0000256" key="3">
    <source>
        <dbReference type="SAM" id="MobiDB-lite"/>
    </source>
</evidence>
<evidence type="ECO:0000313" key="8">
    <source>
        <dbReference type="Proteomes" id="UP001498398"/>
    </source>
</evidence>
<dbReference type="PROSITE" id="PS50219">
    <property type="entry name" value="CNH"/>
    <property type="match status" value="1"/>
</dbReference>
<keyword evidence="2" id="KW-0344">Guanine-nucleotide releasing factor</keyword>
<sequence length="1537" mass="172005">MSDELDELFDRVWTGYVQENATAGPSNARLSPTSKPSPTRSRPLPPTPAMSSPVSTLPPSDYDFRTYSIDSTTTAGARQLPRSPISNNGYSPISASPASYHFPNGKSFSVSNLRPPPGASPPVVLGPSYSTGSTDQIYQPYSEDMTPRYTPPPPPPPLPQPPVPSHTEQWIHSVSASSVDYPQSDSYASTSSQAMYTNGVNGADHDPYIYSAGPSNGFANDPEFYPNPADAGPSAFREDYEPDDGDGDVGVGVDDDDYYWEDEEDDESRFVNFSLLSHIAVQLKDKVPRETHVKGGIPYPRAFTGRDIVSTIQSLIQRELAINHDVSTSDRRAALQVARSLQSQLFFYEVEWGGRVLQDGVEDVYMFLDDQDGPSDTVPERAELPTGVVTVLTKCYSPDCIEGNECYSPRCPRKGDSIIGPIQGPEPTQGPSREAWSKTVPREVLVSLPESEINRQTIIHKLISKEESYIADLDTIESAFIRPLRIANPPVISSFDLDDFIDEVFGNILDLRECNKRLLEVMYVRQREQSPVIQRIGDVFLEAATEFRLAYPLYIGHHPLAEKRLKEEMENNEEFRVFIEQCSHTLPDHSSNGNGTGPRLDLRHYLDRPCEHLQKYPVLLEAILKETVHGNPDADYLSSAISAISSLQSSAQLRTFQSAMGRGVPGKWEWHDMVSREVRAGLEKKEAKRQSIIWELIKGEMSYVKDLENIEIMYIRPLRAADPPIIPPDRLDTFINEVFHNFAELHAHHRRLVEKFHEIQRDEHPVIRSITAAVFDAALNFRDAYMEYIPNYPIASYKIDDECANNPAFKAFVESAVRHPDAHRLDMKNFINRPIPRLLRYELLLKGILDETPMDHDDRIEIPQVLEVIKALGKESEPGVVSSKQKVELWRYNSNIVFKPGEWIDMDLLDKNRSLLHFGRLLRQPDSGLEWNGWSELFVLLFDNYLVMTKAREKDGNTKYYVNRRPIPLDLLTLVNFTDPPTQRGAGLLRNLRGGERKGGVADPVTTASGLTPGDLALSTYPTSSSIATMTTIGTNSKSPESSSDSRSVYPCTIHHNGRMGGTYILYAESAQVRAEWKAKLDEALGLRKAVQENNKVFEVGTLSDETFLVPTLIGNGSGDKGGANGAVPAWNHENSFTGKVTCTVPLNTPDGRGLVAIGCAEGVWIGFRHDPRSMRRVLHLKMVTQCAMLEDFGIFLVLADKMLFAYHIEALVPSSLASTHAAQTPQKLSGNKDVHFFSVGTLHGRTLVIYMKKKGLDSIFHVVEPVIDKINERSKAPATLGSRFGFRSPKSDWFRNYREFFLPSESYDLIFLKAKIAILCAKGFEIMDLNDLQSVTIPQREDPRHTPLAKRWETVKPLGMFRSTDEEFLLCYTEFGIYVNKHGDPSRATGSIEWEGTAERVALHNPYILLFDTRFIEVRHIQTGRLAQIIPGNDVHCLWDGRGVNISANPTFESEHMMNQEPRVHGVMTAPNSVSRNGTSVRPMRGAVAQHVFELIPTIPLYLPGSLASPSTATYFPQSFSPPHSPTLRPTMSYRS</sequence>
<dbReference type="PROSITE" id="PS50010">
    <property type="entry name" value="DH_2"/>
    <property type="match status" value="2"/>
</dbReference>
<dbReference type="CDD" id="cd00160">
    <property type="entry name" value="RhoGEF"/>
    <property type="match status" value="2"/>
</dbReference>
<dbReference type="Pfam" id="PF15405">
    <property type="entry name" value="PH_5"/>
    <property type="match status" value="1"/>
</dbReference>
<dbReference type="Proteomes" id="UP001498398">
    <property type="component" value="Unassembled WGS sequence"/>
</dbReference>
<feature type="compositionally biased region" description="Acidic residues" evidence="3">
    <location>
        <begin position="240"/>
        <end position="249"/>
    </location>
</feature>
<feature type="compositionally biased region" description="Polar residues" evidence="3">
    <location>
        <begin position="49"/>
        <end position="58"/>
    </location>
</feature>
<dbReference type="SMART" id="SM00036">
    <property type="entry name" value="CNH"/>
    <property type="match status" value="1"/>
</dbReference>
<dbReference type="InterPro" id="IPR001180">
    <property type="entry name" value="CNH_dom"/>
</dbReference>
<feature type="region of interest" description="Disordered" evidence="3">
    <location>
        <begin position="19"/>
        <end position="189"/>
    </location>
</feature>
<dbReference type="Gene3D" id="2.30.29.30">
    <property type="entry name" value="Pleckstrin-homology domain (PH domain)/Phosphotyrosine-binding domain (PTB)"/>
    <property type="match status" value="1"/>
</dbReference>
<feature type="domain" description="DH" evidence="5">
    <location>
        <begin position="688"/>
        <end position="879"/>
    </location>
</feature>
<feature type="region of interest" description="Disordered" evidence="3">
    <location>
        <begin position="219"/>
        <end position="249"/>
    </location>
</feature>
<feature type="compositionally biased region" description="Polar residues" evidence="3">
    <location>
        <begin position="128"/>
        <end position="139"/>
    </location>
</feature>
<dbReference type="Pfam" id="PF00780">
    <property type="entry name" value="CNH"/>
    <property type="match status" value="1"/>
</dbReference>
<dbReference type="EMBL" id="JBANRG010000086">
    <property type="protein sequence ID" value="KAK7437409.1"/>
    <property type="molecule type" value="Genomic_DNA"/>
</dbReference>
<dbReference type="SMART" id="SM00233">
    <property type="entry name" value="PH"/>
    <property type="match status" value="1"/>
</dbReference>
<feature type="compositionally biased region" description="Polar residues" evidence="3">
    <location>
        <begin position="166"/>
        <end position="189"/>
    </location>
</feature>
<dbReference type="PROSITE" id="PS50003">
    <property type="entry name" value="PH_DOMAIN"/>
    <property type="match status" value="1"/>
</dbReference>
<dbReference type="InterPro" id="IPR041675">
    <property type="entry name" value="PH_5"/>
</dbReference>
<dbReference type="PANTHER" id="PTHR46572:SF1">
    <property type="entry name" value="RHO1 GUANINE NUCLEOTIDE EXCHANGE FACTOR TUS1"/>
    <property type="match status" value="1"/>
</dbReference>
<dbReference type="PANTHER" id="PTHR46572">
    <property type="entry name" value="RHO1 GDP-GTP EXCHANGE PROTEIN 1-RELATED"/>
    <property type="match status" value="1"/>
</dbReference>
<dbReference type="Pfam" id="PF00621">
    <property type="entry name" value="RhoGEF"/>
    <property type="match status" value="2"/>
</dbReference>
<feature type="compositionally biased region" description="Polar residues" evidence="3">
    <location>
        <begin position="84"/>
        <end position="97"/>
    </location>
</feature>
<evidence type="ECO:0000256" key="2">
    <source>
        <dbReference type="ARBA" id="ARBA00022658"/>
    </source>
</evidence>
<evidence type="ECO:0000259" key="6">
    <source>
        <dbReference type="PROSITE" id="PS50219"/>
    </source>
</evidence>
<dbReference type="CDD" id="cd04435">
    <property type="entry name" value="DEP_fRom2"/>
    <property type="match status" value="1"/>
</dbReference>
<feature type="compositionally biased region" description="Pro residues" evidence="3">
    <location>
        <begin position="149"/>
        <end position="164"/>
    </location>
</feature>
<feature type="domain" description="CNH" evidence="6">
    <location>
        <begin position="1138"/>
        <end position="1446"/>
    </location>
</feature>
<dbReference type="InterPro" id="IPR011993">
    <property type="entry name" value="PH-like_dom_sf"/>
</dbReference>
<evidence type="ECO:0000256" key="1">
    <source>
        <dbReference type="ARBA" id="ARBA00022553"/>
    </source>
</evidence>
<evidence type="ECO:0000259" key="4">
    <source>
        <dbReference type="PROSITE" id="PS50003"/>
    </source>
</evidence>
<evidence type="ECO:0000313" key="7">
    <source>
        <dbReference type="EMBL" id="KAK7437409.1"/>
    </source>
</evidence>